<sequence length="277" mass="31520">MIPKVSRCGRSFKGVFAYCMHDKDRMGSDRVVWSKALNLPDLGKETWRLMAHTVQSAELLKRAHGASRSGRKLERPVFTYSLSWAPDQDPDQEHMEEVALRSLRALGLEEHEVWLVSHNDTAHSHLHLIVNRAHPLTGYAASVDCAAKRLQKFASDYERETKLYCFAREQKRTQTERAAPPRLAELQSFWESGLAGELLLSAIEELGFRLMKGRKRLVLVSSCQQAFNPVRILKGVTSRQFRARLGKVTLKNLPDEKPSVDFHQRAVPRTISHAPSE</sequence>
<protein>
    <recommendedName>
        <fullName evidence="1">MobA/VirD2-like nuclease domain-containing protein</fullName>
    </recommendedName>
</protein>
<evidence type="ECO:0000259" key="1">
    <source>
        <dbReference type="Pfam" id="PF03432"/>
    </source>
</evidence>
<evidence type="ECO:0000313" key="2">
    <source>
        <dbReference type="EMBL" id="GHC56076.1"/>
    </source>
</evidence>
<dbReference type="AlphaFoldDB" id="A0A918TMT4"/>
<comment type="caution">
    <text evidence="2">The sequence shown here is derived from an EMBL/GenBank/DDBJ whole genome shotgun (WGS) entry which is preliminary data.</text>
</comment>
<keyword evidence="3" id="KW-1185">Reference proteome</keyword>
<organism evidence="2 3">
    <name type="scientific">Roseibacillus persicicus</name>
    <dbReference type="NCBI Taxonomy" id="454148"/>
    <lineage>
        <taxon>Bacteria</taxon>
        <taxon>Pseudomonadati</taxon>
        <taxon>Verrucomicrobiota</taxon>
        <taxon>Verrucomicrobiia</taxon>
        <taxon>Verrucomicrobiales</taxon>
        <taxon>Verrucomicrobiaceae</taxon>
        <taxon>Roseibacillus</taxon>
    </lineage>
</organism>
<accession>A0A918TMT4</accession>
<gene>
    <name evidence="2" type="ORF">GCM10007100_23710</name>
</gene>
<dbReference type="Proteomes" id="UP000644507">
    <property type="component" value="Unassembled WGS sequence"/>
</dbReference>
<proteinExistence type="predicted"/>
<evidence type="ECO:0000313" key="3">
    <source>
        <dbReference type="Proteomes" id="UP000644507"/>
    </source>
</evidence>
<dbReference type="EMBL" id="BMXI01000009">
    <property type="protein sequence ID" value="GHC56076.1"/>
    <property type="molecule type" value="Genomic_DNA"/>
</dbReference>
<reference evidence="2" key="2">
    <citation type="submission" date="2020-09" db="EMBL/GenBank/DDBJ databases">
        <authorList>
            <person name="Sun Q."/>
            <person name="Kim S."/>
        </authorList>
    </citation>
    <scope>NUCLEOTIDE SEQUENCE</scope>
    <source>
        <strain evidence="2">KCTC 12988</strain>
    </source>
</reference>
<dbReference type="InterPro" id="IPR005094">
    <property type="entry name" value="Endonuclease_MobA/VirD2"/>
</dbReference>
<reference evidence="2" key="1">
    <citation type="journal article" date="2014" name="Int. J. Syst. Evol. Microbiol.">
        <title>Complete genome sequence of Corynebacterium casei LMG S-19264T (=DSM 44701T), isolated from a smear-ripened cheese.</title>
        <authorList>
            <consortium name="US DOE Joint Genome Institute (JGI-PGF)"/>
            <person name="Walter F."/>
            <person name="Albersmeier A."/>
            <person name="Kalinowski J."/>
            <person name="Ruckert C."/>
        </authorList>
    </citation>
    <scope>NUCLEOTIDE SEQUENCE</scope>
    <source>
        <strain evidence="2">KCTC 12988</strain>
    </source>
</reference>
<feature type="domain" description="MobA/VirD2-like nuclease" evidence="1">
    <location>
        <begin position="68"/>
        <end position="163"/>
    </location>
</feature>
<dbReference type="RefSeq" id="WP_189570178.1">
    <property type="nucleotide sequence ID" value="NZ_BMXI01000009.1"/>
</dbReference>
<name>A0A918TMT4_9BACT</name>
<dbReference type="Pfam" id="PF03432">
    <property type="entry name" value="Relaxase"/>
    <property type="match status" value="1"/>
</dbReference>